<keyword evidence="4" id="KW-0249">Electron transport</keyword>
<keyword evidence="2 6" id="KW-0349">Heme</keyword>
<dbReference type="GO" id="GO:0009055">
    <property type="term" value="F:electron transfer activity"/>
    <property type="evidence" value="ECO:0007669"/>
    <property type="project" value="InterPro"/>
</dbReference>
<dbReference type="Proteomes" id="UP000291286">
    <property type="component" value="Unassembled WGS sequence"/>
</dbReference>
<comment type="caution">
    <text evidence="9">The sequence shown here is derived from an EMBL/GenBank/DDBJ whole genome shotgun (WGS) entry which is preliminary data.</text>
</comment>
<evidence type="ECO:0000256" key="6">
    <source>
        <dbReference type="PROSITE-ProRule" id="PRU00433"/>
    </source>
</evidence>
<dbReference type="AlphaFoldDB" id="A0A4Q8LF78"/>
<dbReference type="Gene3D" id="1.10.760.10">
    <property type="entry name" value="Cytochrome c-like domain"/>
    <property type="match status" value="2"/>
</dbReference>
<proteinExistence type="predicted"/>
<dbReference type="Pfam" id="PF00034">
    <property type="entry name" value="Cytochrom_C"/>
    <property type="match status" value="1"/>
</dbReference>
<keyword evidence="3 6" id="KW-0479">Metal-binding</keyword>
<evidence type="ECO:0000256" key="2">
    <source>
        <dbReference type="ARBA" id="ARBA00022617"/>
    </source>
</evidence>
<evidence type="ECO:0000256" key="5">
    <source>
        <dbReference type="ARBA" id="ARBA00023004"/>
    </source>
</evidence>
<evidence type="ECO:0000256" key="3">
    <source>
        <dbReference type="ARBA" id="ARBA00022723"/>
    </source>
</evidence>
<dbReference type="GO" id="GO:0020037">
    <property type="term" value="F:heme binding"/>
    <property type="evidence" value="ECO:0007669"/>
    <property type="project" value="InterPro"/>
</dbReference>
<organism evidence="9 10">
    <name type="scientific">Pseudoxanthomonas winnipegensis</name>
    <dbReference type="NCBI Taxonomy" id="2480810"/>
    <lineage>
        <taxon>Bacteria</taxon>
        <taxon>Pseudomonadati</taxon>
        <taxon>Pseudomonadota</taxon>
        <taxon>Gammaproteobacteria</taxon>
        <taxon>Lysobacterales</taxon>
        <taxon>Lysobacteraceae</taxon>
        <taxon>Pseudoxanthomonas</taxon>
    </lineage>
</organism>
<dbReference type="InterPro" id="IPR050597">
    <property type="entry name" value="Cytochrome_c_Oxidase_Subunit"/>
</dbReference>
<feature type="domain" description="Cytochrome c" evidence="8">
    <location>
        <begin position="100"/>
        <end position="178"/>
    </location>
</feature>
<reference evidence="9 10" key="1">
    <citation type="submission" date="2019-02" db="EMBL/GenBank/DDBJ databases">
        <title>WGS of Pseudoxanthomonas species novum from clinical isolates.</title>
        <authorList>
            <person name="Bernier A.-M."/>
            <person name="Bernard K."/>
            <person name="Vachon A."/>
        </authorList>
    </citation>
    <scope>NUCLEOTIDE SEQUENCE [LARGE SCALE GENOMIC DNA]</scope>
    <source>
        <strain evidence="9 10">NML171202</strain>
    </source>
</reference>
<feature type="compositionally biased region" description="Low complexity" evidence="7">
    <location>
        <begin position="34"/>
        <end position="86"/>
    </location>
</feature>
<accession>A0A4Q8LF78</accession>
<dbReference type="SUPFAM" id="SSF46626">
    <property type="entry name" value="Cytochrome c"/>
    <property type="match status" value="2"/>
</dbReference>
<keyword evidence="5 6" id="KW-0408">Iron</keyword>
<dbReference type="PROSITE" id="PS51007">
    <property type="entry name" value="CYTC"/>
    <property type="match status" value="2"/>
</dbReference>
<dbReference type="PANTHER" id="PTHR33751">
    <property type="entry name" value="CBB3-TYPE CYTOCHROME C OXIDASE SUBUNIT FIXP"/>
    <property type="match status" value="1"/>
</dbReference>
<feature type="domain" description="Cytochrome c" evidence="8">
    <location>
        <begin position="203"/>
        <end position="306"/>
    </location>
</feature>
<dbReference type="InterPro" id="IPR036909">
    <property type="entry name" value="Cyt_c-like_dom_sf"/>
</dbReference>
<evidence type="ECO:0000313" key="10">
    <source>
        <dbReference type="Proteomes" id="UP000291286"/>
    </source>
</evidence>
<protein>
    <submittedName>
        <fullName evidence="9">Cytochrome c4</fullName>
    </submittedName>
</protein>
<dbReference type="EMBL" id="SHMB01000005">
    <property type="protein sequence ID" value="TAA27851.1"/>
    <property type="molecule type" value="Genomic_DNA"/>
</dbReference>
<keyword evidence="1" id="KW-0813">Transport</keyword>
<sequence>MVGLGILSLGSAVSRAGPQTTPSPPSDAPHATLPASASGTSPSRAAAAPAAASPAPASGGAAVGDAPAQASNEATAQAPDAAPAASPARLDLRRVAPIHGDASAGKAKAEVCVACHGANGIAAAPIFPNLAGQHADYLYWELVGYKRGMLPESPMTAMAAPLSEQDMRDLAAYFSSMPAVPPPGPAPSGEQASADAPAAADPTLMETGNRLYHHGDPAKGIAPCQGCHGADGRGYPLAGKAQGGSTAWTLYPALMGQQQPYLQSRLTAFRQGQLHASTTDMVMSGVAKPLDDDAILALSTWLSAPHP</sequence>
<dbReference type="PANTHER" id="PTHR33751:SF9">
    <property type="entry name" value="CYTOCHROME C4"/>
    <property type="match status" value="1"/>
</dbReference>
<evidence type="ECO:0000256" key="4">
    <source>
        <dbReference type="ARBA" id="ARBA00022982"/>
    </source>
</evidence>
<evidence type="ECO:0000313" key="9">
    <source>
        <dbReference type="EMBL" id="TAA27851.1"/>
    </source>
</evidence>
<feature type="region of interest" description="Disordered" evidence="7">
    <location>
        <begin position="13"/>
        <end position="86"/>
    </location>
</feature>
<dbReference type="GO" id="GO:0046872">
    <property type="term" value="F:metal ion binding"/>
    <property type="evidence" value="ECO:0007669"/>
    <property type="project" value="UniProtKB-KW"/>
</dbReference>
<gene>
    <name evidence="9" type="ORF">EA661_13305</name>
</gene>
<dbReference type="InterPro" id="IPR009056">
    <property type="entry name" value="Cyt_c-like_dom"/>
</dbReference>
<evidence type="ECO:0000256" key="1">
    <source>
        <dbReference type="ARBA" id="ARBA00022448"/>
    </source>
</evidence>
<name>A0A4Q8LF78_9GAMM</name>
<evidence type="ECO:0000259" key="8">
    <source>
        <dbReference type="PROSITE" id="PS51007"/>
    </source>
</evidence>
<evidence type="ECO:0000256" key="7">
    <source>
        <dbReference type="SAM" id="MobiDB-lite"/>
    </source>
</evidence>